<name>K8WYR3_9GAMM</name>
<gene>
    <name evidence="4" type="ORF">OOA_06958</name>
</gene>
<evidence type="ECO:0000259" key="3">
    <source>
        <dbReference type="PROSITE" id="PS51387"/>
    </source>
</evidence>
<dbReference type="GO" id="GO:0016899">
    <property type="term" value="F:oxidoreductase activity, acting on the CH-OH group of donors, oxygen as acceptor"/>
    <property type="evidence" value="ECO:0007669"/>
    <property type="project" value="InterPro"/>
</dbReference>
<keyword evidence="1" id="KW-0285">Flavoprotein</keyword>
<dbReference type="PANTHER" id="PTHR43762:SF1">
    <property type="entry name" value="D-ARABINONO-1,4-LACTONE OXIDASE"/>
    <property type="match status" value="1"/>
</dbReference>
<evidence type="ECO:0000256" key="1">
    <source>
        <dbReference type="ARBA" id="ARBA00022630"/>
    </source>
</evidence>
<dbReference type="InterPro" id="IPR016166">
    <property type="entry name" value="FAD-bd_PCMH"/>
</dbReference>
<accession>K8WYR3</accession>
<dbReference type="PATRIC" id="fig|1141662.3.peg.1411"/>
<reference evidence="4 5" key="1">
    <citation type="journal article" date="2012" name="BMC Genomics">
        <title>Comparative genomics of bacteria in the genus Providencia isolated from wild Drosophila melanogaster.</title>
        <authorList>
            <person name="Galac M.R."/>
            <person name="Lazzaro B.P."/>
        </authorList>
    </citation>
    <scope>NUCLEOTIDE SEQUENCE [LARGE SCALE GENOMIC DNA]</scope>
    <source>
        <strain evidence="4 5">DSM 19968</strain>
    </source>
</reference>
<dbReference type="InterPro" id="IPR006094">
    <property type="entry name" value="Oxid_FAD_bind_N"/>
</dbReference>
<dbReference type="InterPro" id="IPR016164">
    <property type="entry name" value="FAD-linked_Oxase-like_C"/>
</dbReference>
<dbReference type="InterPro" id="IPR010031">
    <property type="entry name" value="FAD_lactone_oxidase-like"/>
</dbReference>
<dbReference type="Pfam" id="PF01565">
    <property type="entry name" value="FAD_binding_4"/>
    <property type="match status" value="1"/>
</dbReference>
<dbReference type="SUPFAM" id="SSF55103">
    <property type="entry name" value="FAD-linked oxidases, C-terminal domain"/>
    <property type="match status" value="1"/>
</dbReference>
<protein>
    <recommendedName>
        <fullName evidence="3">FAD-binding PCMH-type domain-containing protein</fullName>
    </recommendedName>
</protein>
<dbReference type="Gene3D" id="3.30.43.10">
    <property type="entry name" value="Uridine Diphospho-n-acetylenolpyruvylglucosamine Reductase, domain 2"/>
    <property type="match status" value="1"/>
</dbReference>
<evidence type="ECO:0000313" key="4">
    <source>
        <dbReference type="EMBL" id="EKT62527.1"/>
    </source>
</evidence>
<feature type="domain" description="FAD-binding PCMH-type" evidence="3">
    <location>
        <begin position="22"/>
        <end position="215"/>
    </location>
</feature>
<dbReference type="AlphaFoldDB" id="K8WYR3"/>
<comment type="caution">
    <text evidence="4">The sequence shown here is derived from an EMBL/GenBank/DDBJ whole genome shotgun (WGS) entry which is preliminary data.</text>
</comment>
<keyword evidence="5" id="KW-1185">Reference proteome</keyword>
<dbReference type="PROSITE" id="PS51387">
    <property type="entry name" value="FAD_PCMH"/>
    <property type="match status" value="1"/>
</dbReference>
<dbReference type="OrthoDB" id="1489106at2"/>
<dbReference type="GO" id="GO:0071949">
    <property type="term" value="F:FAD binding"/>
    <property type="evidence" value="ECO:0007669"/>
    <property type="project" value="InterPro"/>
</dbReference>
<organism evidence="4 5">
    <name type="scientific">Providencia burhodogranariea DSM 19968</name>
    <dbReference type="NCBI Taxonomy" id="1141662"/>
    <lineage>
        <taxon>Bacteria</taxon>
        <taxon>Pseudomonadati</taxon>
        <taxon>Pseudomonadota</taxon>
        <taxon>Gammaproteobacteria</taxon>
        <taxon>Enterobacterales</taxon>
        <taxon>Morganellaceae</taxon>
        <taxon>Providencia</taxon>
    </lineage>
</organism>
<dbReference type="HOGENOM" id="CLU_456985_0_0_6"/>
<dbReference type="InterPro" id="IPR016169">
    <property type="entry name" value="FAD-bd_PCMH_sub2"/>
</dbReference>
<dbReference type="Proteomes" id="UP000009336">
    <property type="component" value="Unassembled WGS sequence"/>
</dbReference>
<dbReference type="Gene3D" id="3.40.462.10">
    <property type="entry name" value="FAD-linked oxidases, C-terminal domain"/>
    <property type="match status" value="1"/>
</dbReference>
<dbReference type="PANTHER" id="PTHR43762">
    <property type="entry name" value="L-GULONOLACTONE OXIDASE"/>
    <property type="match status" value="1"/>
</dbReference>
<dbReference type="EMBL" id="AKKL01000019">
    <property type="protein sequence ID" value="EKT62527.1"/>
    <property type="molecule type" value="Genomic_DNA"/>
</dbReference>
<dbReference type="InterPro" id="IPR016167">
    <property type="entry name" value="FAD-bd_PCMH_sub1"/>
</dbReference>
<proteinExistence type="predicted"/>
<dbReference type="SUPFAM" id="SSF56176">
    <property type="entry name" value="FAD-binding/transporter-associated domain-like"/>
    <property type="match status" value="1"/>
</dbReference>
<dbReference type="InterPro" id="IPR036318">
    <property type="entry name" value="FAD-bd_PCMH-like_sf"/>
</dbReference>
<evidence type="ECO:0000256" key="2">
    <source>
        <dbReference type="ARBA" id="ARBA00022827"/>
    </source>
</evidence>
<dbReference type="InterPro" id="IPR016171">
    <property type="entry name" value="Vanillyl_alc_oxidase_C-sub2"/>
</dbReference>
<dbReference type="Gene3D" id="3.30.465.10">
    <property type="match status" value="1"/>
</dbReference>
<evidence type="ECO:0000313" key="5">
    <source>
        <dbReference type="Proteomes" id="UP000009336"/>
    </source>
</evidence>
<keyword evidence="2" id="KW-0274">FAD</keyword>
<dbReference type="eggNOG" id="COG0277">
    <property type="taxonomic scope" value="Bacteria"/>
</dbReference>
<dbReference type="InterPro" id="IPR016170">
    <property type="entry name" value="Cytok_DH_C_sf"/>
</dbReference>
<sequence>MPDNFPEHICISKGRFSNWSRGINIDNIWICSPKNADEIIEVINWAYFYNYKVKAMGASHNWSPLNIMPSNDHKDNIIFIDTKKHLVNISINETESSVTVTAETGITMDSLCDFLEKKSYGFNSMPAVGDITLGGVLAINGHGTSLPSIGEKRISGQVFGSLSNAVISLKAIVWSDVDKCYILHEFMRNDADISVLLTSIGRIFIVEATLQVMANPRLLCESIFNLSVDELLGHESNTSLSSFVNKSGRVEVIWFPFTKKPWLKVWTVTPTKSFWVREVTSPYNYPIINNLPEILSDLIVKIQNSHPELTPLFGKTQYAITSTAINMTLTNKIWGWSKNVLHYVKSATLLMAANGYAILTSRCNIQNIVHLLSTNHSTMLKKYADLGKYPINGPVEIRISSLDHLSDLDVHGNIEPALSALKPIPDRPDIDCAIWFDVLTMSGTRGAEEFYAELEEWIYKHLNNDTSIIRVEWSKGWGYTSSDAWVNDDVIKNKIPNSYIIKGNEWNDSILQLKKLDPHGVFSSYFIEGLLKPKI</sequence>
<dbReference type="RefSeq" id="WP_008911418.1">
    <property type="nucleotide sequence ID" value="NZ_KB233222.1"/>
</dbReference>
<dbReference type="Gene3D" id="1.10.45.10">
    <property type="entry name" value="Vanillyl-alcohol Oxidase, Chain A, domain 4"/>
    <property type="match status" value="1"/>
</dbReference>
<dbReference type="InterPro" id="IPR015213">
    <property type="entry name" value="Cholesterol_OX_subst-bd"/>
</dbReference>
<dbReference type="Pfam" id="PF09129">
    <property type="entry name" value="Chol_subst-bind"/>
    <property type="match status" value="1"/>
</dbReference>
<dbReference type="STRING" id="1141662.OOA_06958"/>